<gene>
    <name evidence="7" type="ORF">H2200_001987</name>
</gene>
<keyword evidence="4" id="KW-0804">Transcription</keyword>
<evidence type="ECO:0000259" key="6">
    <source>
        <dbReference type="SMART" id="SM00906"/>
    </source>
</evidence>
<dbReference type="EMBL" id="JAPDRK010000002">
    <property type="protein sequence ID" value="KAJ9615910.1"/>
    <property type="molecule type" value="Genomic_DNA"/>
</dbReference>
<comment type="subcellular location">
    <subcellularLocation>
        <location evidence="1">Nucleus</location>
    </subcellularLocation>
</comment>
<accession>A0AA39CQ73</accession>
<dbReference type="Pfam" id="PF04082">
    <property type="entry name" value="Fungal_trans"/>
    <property type="match status" value="1"/>
</dbReference>
<dbReference type="SMART" id="SM00906">
    <property type="entry name" value="Fungal_trans"/>
    <property type="match status" value="1"/>
</dbReference>
<evidence type="ECO:0000313" key="8">
    <source>
        <dbReference type="Proteomes" id="UP001172673"/>
    </source>
</evidence>
<proteinExistence type="predicted"/>
<keyword evidence="8" id="KW-1185">Reference proteome</keyword>
<organism evidence="7 8">
    <name type="scientific">Cladophialophora chaetospira</name>
    <dbReference type="NCBI Taxonomy" id="386627"/>
    <lineage>
        <taxon>Eukaryota</taxon>
        <taxon>Fungi</taxon>
        <taxon>Dikarya</taxon>
        <taxon>Ascomycota</taxon>
        <taxon>Pezizomycotina</taxon>
        <taxon>Eurotiomycetes</taxon>
        <taxon>Chaetothyriomycetidae</taxon>
        <taxon>Chaetothyriales</taxon>
        <taxon>Herpotrichiellaceae</taxon>
        <taxon>Cladophialophora</taxon>
    </lineage>
</organism>
<evidence type="ECO:0000256" key="3">
    <source>
        <dbReference type="ARBA" id="ARBA00023015"/>
    </source>
</evidence>
<evidence type="ECO:0000256" key="4">
    <source>
        <dbReference type="ARBA" id="ARBA00023163"/>
    </source>
</evidence>
<dbReference type="GO" id="GO:0000981">
    <property type="term" value="F:DNA-binding transcription factor activity, RNA polymerase II-specific"/>
    <property type="evidence" value="ECO:0007669"/>
    <property type="project" value="InterPro"/>
</dbReference>
<reference evidence="7" key="1">
    <citation type="submission" date="2022-10" db="EMBL/GenBank/DDBJ databases">
        <title>Culturing micro-colonial fungi from biological soil crusts in the Mojave desert and describing Neophaeococcomyces mojavensis, and introducing the new genera and species Taxawa tesnikishii.</title>
        <authorList>
            <person name="Kurbessoian T."/>
            <person name="Stajich J.E."/>
        </authorList>
    </citation>
    <scope>NUCLEOTIDE SEQUENCE</scope>
    <source>
        <strain evidence="7">TK_41</strain>
    </source>
</reference>
<evidence type="ECO:0000256" key="2">
    <source>
        <dbReference type="ARBA" id="ARBA00022723"/>
    </source>
</evidence>
<dbReference type="InterPro" id="IPR007219">
    <property type="entry name" value="XnlR_reg_dom"/>
</dbReference>
<feature type="domain" description="Xylanolytic transcriptional activator regulatory" evidence="6">
    <location>
        <begin position="90"/>
        <end position="172"/>
    </location>
</feature>
<dbReference type="GO" id="GO:0008270">
    <property type="term" value="F:zinc ion binding"/>
    <property type="evidence" value="ECO:0007669"/>
    <property type="project" value="InterPro"/>
</dbReference>
<sequence>MDGTSGYSNLKKEDAFMLNGVMAMSSRFSSSPFFDNMTPVTRGQIFATKARALYDAAFSHDSPWQPSLALLQGCILLSFHEQTSRPSTSSWFLIGSSVRLALELGLNNIDAKADEAQVTPKAPDEWVLTEEKRRAWWAVWELDVFSSTILRRPYCIDKEHMVVLLPIPDTEWFADTSVPSTMINTNTAQIWDTLQDHLHLGARAWFLVSTFFMARANDFLLHTDTTLEEINMFEGTLKLFMLLLPPEYDLTPSGFPFNERNFASYNWIISMIMMLHTYVETPHSTQKENVNLLVFESC</sequence>
<evidence type="ECO:0000313" key="7">
    <source>
        <dbReference type="EMBL" id="KAJ9615910.1"/>
    </source>
</evidence>
<comment type="caution">
    <text evidence="7">The sequence shown here is derived from an EMBL/GenBank/DDBJ whole genome shotgun (WGS) entry which is preliminary data.</text>
</comment>
<dbReference type="GO" id="GO:0005634">
    <property type="term" value="C:nucleus"/>
    <property type="evidence" value="ECO:0007669"/>
    <property type="project" value="UniProtKB-SubCell"/>
</dbReference>
<dbReference type="InterPro" id="IPR050815">
    <property type="entry name" value="TF_fung"/>
</dbReference>
<dbReference type="GO" id="GO:0006351">
    <property type="term" value="P:DNA-templated transcription"/>
    <property type="evidence" value="ECO:0007669"/>
    <property type="project" value="InterPro"/>
</dbReference>
<evidence type="ECO:0000256" key="5">
    <source>
        <dbReference type="ARBA" id="ARBA00023242"/>
    </source>
</evidence>
<dbReference type="PANTHER" id="PTHR47338:SF10">
    <property type="entry name" value="TRANSCRIPTION FACTOR DOMAIN-CONTAINING PROTEIN-RELATED"/>
    <property type="match status" value="1"/>
</dbReference>
<dbReference type="CDD" id="cd12148">
    <property type="entry name" value="fungal_TF_MHR"/>
    <property type="match status" value="1"/>
</dbReference>
<evidence type="ECO:0000256" key="1">
    <source>
        <dbReference type="ARBA" id="ARBA00004123"/>
    </source>
</evidence>
<dbReference type="Proteomes" id="UP001172673">
    <property type="component" value="Unassembled WGS sequence"/>
</dbReference>
<keyword evidence="5" id="KW-0539">Nucleus</keyword>
<keyword evidence="3" id="KW-0805">Transcription regulation</keyword>
<dbReference type="AlphaFoldDB" id="A0AA39CQ73"/>
<protein>
    <recommendedName>
        <fullName evidence="6">Xylanolytic transcriptional activator regulatory domain-containing protein</fullName>
    </recommendedName>
</protein>
<name>A0AA39CQ73_9EURO</name>
<keyword evidence="2" id="KW-0479">Metal-binding</keyword>
<dbReference type="GO" id="GO:0003677">
    <property type="term" value="F:DNA binding"/>
    <property type="evidence" value="ECO:0007669"/>
    <property type="project" value="InterPro"/>
</dbReference>
<dbReference type="PANTHER" id="PTHR47338">
    <property type="entry name" value="ZN(II)2CYS6 TRANSCRIPTION FACTOR (EUROFUNG)-RELATED"/>
    <property type="match status" value="1"/>
</dbReference>